<keyword evidence="12 19" id="KW-0133">Cell shape</keyword>
<keyword evidence="13 19" id="KW-0573">Peptidoglycan synthesis</keyword>
<comment type="cofactor">
    <cofactor evidence="1 19">
        <name>FAD</name>
        <dbReference type="ChEBI" id="CHEBI:57692"/>
    </cofactor>
</comment>
<dbReference type="NCBIfam" id="TIGR00179">
    <property type="entry name" value="murB"/>
    <property type="match status" value="1"/>
</dbReference>
<evidence type="ECO:0000256" key="5">
    <source>
        <dbReference type="ARBA" id="ARBA00012518"/>
    </source>
</evidence>
<dbReference type="RefSeq" id="WP_207574936.1">
    <property type="nucleotide sequence ID" value="NZ_JAFNME010000010.1"/>
</dbReference>
<sequence>MLVEKNTSLQNLNTFGIAASADVLVRLTSTQAVQEVASSAILRTPQGALRPSLVLGGGSNIVLSGDVVHAVVLKMEIPGMALVEETAKHWIVQAGAGVRWHDLVEWTLQQGWGGLENLALIPGTVGAAPVQNIGAYGVELQDRFHSLDAVDLRTGQVFTLDAAQCAFAYRDSVFKHVPAQAGDFGLAGQAVITQVRLALPKQWQPELGYLELQRKAESLGIAQPSAQQVCDWVCAIRRAKLPDPAQIGNAGSFFKNPTVTQEQCRDTIAREPKIVYYPLPDGRIKLAAGWLIDACGWKGKTLGRAGVYEHQALVLVNRGTLGSCDNSVTGGEVMTLAAAIQTSVYERFGIRLEPEPIVV</sequence>
<dbReference type="InterPro" id="IPR016167">
    <property type="entry name" value="FAD-bd_PCMH_sub1"/>
</dbReference>
<keyword evidence="7 19" id="KW-0963">Cytoplasm</keyword>
<keyword evidence="15 19" id="KW-0131">Cell cycle</keyword>
<dbReference type="EMBL" id="JAFNME010000010">
    <property type="protein sequence ID" value="MBO1249413.1"/>
    <property type="molecule type" value="Genomic_DNA"/>
</dbReference>
<comment type="caution">
    <text evidence="21">The sequence shown here is derived from an EMBL/GenBank/DDBJ whole genome shotgun (WGS) entry which is preliminary data.</text>
</comment>
<dbReference type="GO" id="GO:0071555">
    <property type="term" value="P:cell wall organization"/>
    <property type="evidence" value="ECO:0007669"/>
    <property type="project" value="UniProtKB-KW"/>
</dbReference>
<dbReference type="EC" id="1.3.1.98" evidence="5 19"/>
<organism evidence="21 22">
    <name type="scientific">Comamonas denitrificans</name>
    <dbReference type="NCBI Taxonomy" id="117506"/>
    <lineage>
        <taxon>Bacteria</taxon>
        <taxon>Pseudomonadati</taxon>
        <taxon>Pseudomonadota</taxon>
        <taxon>Betaproteobacteria</taxon>
        <taxon>Burkholderiales</taxon>
        <taxon>Comamonadaceae</taxon>
        <taxon>Comamonas</taxon>
    </lineage>
</organism>
<evidence type="ECO:0000313" key="21">
    <source>
        <dbReference type="EMBL" id="MBO1249413.1"/>
    </source>
</evidence>
<dbReference type="InterPro" id="IPR011601">
    <property type="entry name" value="MurB_C"/>
</dbReference>
<dbReference type="Gene3D" id="3.90.78.10">
    <property type="entry name" value="UDP-N-acetylenolpyruvoylglucosamine reductase, C-terminal domain"/>
    <property type="match status" value="1"/>
</dbReference>
<evidence type="ECO:0000256" key="10">
    <source>
        <dbReference type="ARBA" id="ARBA00022827"/>
    </source>
</evidence>
<dbReference type="SUPFAM" id="SSF56176">
    <property type="entry name" value="FAD-binding/transporter-associated domain-like"/>
    <property type="match status" value="1"/>
</dbReference>
<dbReference type="InterPro" id="IPR016169">
    <property type="entry name" value="FAD-bd_PCMH_sub2"/>
</dbReference>
<comment type="pathway">
    <text evidence="4 19">Cell wall biogenesis; peptidoglycan biosynthesis.</text>
</comment>
<name>A0A939H008_9BURK</name>
<evidence type="ECO:0000256" key="16">
    <source>
        <dbReference type="ARBA" id="ARBA00023316"/>
    </source>
</evidence>
<evidence type="ECO:0000256" key="7">
    <source>
        <dbReference type="ARBA" id="ARBA00022490"/>
    </source>
</evidence>
<evidence type="ECO:0000256" key="17">
    <source>
        <dbReference type="ARBA" id="ARBA00031026"/>
    </source>
</evidence>
<evidence type="ECO:0000256" key="11">
    <source>
        <dbReference type="ARBA" id="ARBA00022857"/>
    </source>
</evidence>
<dbReference type="InterPro" id="IPR036318">
    <property type="entry name" value="FAD-bd_PCMH-like_sf"/>
</dbReference>
<dbReference type="PANTHER" id="PTHR21071">
    <property type="entry name" value="UDP-N-ACETYLENOLPYRUVOYLGLUCOSAMINE REDUCTASE"/>
    <property type="match status" value="1"/>
</dbReference>
<dbReference type="InterPro" id="IPR003170">
    <property type="entry name" value="MurB"/>
</dbReference>
<keyword evidence="14 19" id="KW-0560">Oxidoreductase</keyword>
<dbReference type="Proteomes" id="UP000664731">
    <property type="component" value="Unassembled WGS sequence"/>
</dbReference>
<evidence type="ECO:0000256" key="9">
    <source>
        <dbReference type="ARBA" id="ARBA00022630"/>
    </source>
</evidence>
<accession>A0A939H008</accession>
<evidence type="ECO:0000259" key="20">
    <source>
        <dbReference type="PROSITE" id="PS51387"/>
    </source>
</evidence>
<evidence type="ECO:0000256" key="15">
    <source>
        <dbReference type="ARBA" id="ARBA00023306"/>
    </source>
</evidence>
<evidence type="ECO:0000256" key="8">
    <source>
        <dbReference type="ARBA" id="ARBA00022618"/>
    </source>
</evidence>
<reference evidence="21" key="1">
    <citation type="submission" date="2021-03" db="EMBL/GenBank/DDBJ databases">
        <title>Comamonas denitrificans.</title>
        <authorList>
            <person name="Finster K."/>
        </authorList>
    </citation>
    <scope>NUCLEOTIDE SEQUENCE</scope>
    <source>
        <strain evidence="21">MM2021_4</strain>
    </source>
</reference>
<comment type="catalytic activity">
    <reaction evidence="18 19">
        <text>UDP-N-acetyl-alpha-D-muramate + NADP(+) = UDP-N-acetyl-3-O-(1-carboxyvinyl)-alpha-D-glucosamine + NADPH + H(+)</text>
        <dbReference type="Rhea" id="RHEA:12248"/>
        <dbReference type="ChEBI" id="CHEBI:15378"/>
        <dbReference type="ChEBI" id="CHEBI:57783"/>
        <dbReference type="ChEBI" id="CHEBI:58349"/>
        <dbReference type="ChEBI" id="CHEBI:68483"/>
        <dbReference type="ChEBI" id="CHEBI:70757"/>
        <dbReference type="EC" id="1.3.1.98"/>
    </reaction>
</comment>
<protein>
    <recommendedName>
        <fullName evidence="6 19">UDP-N-acetylenolpyruvoylglucosamine reductase</fullName>
        <ecNumber evidence="5 19">1.3.1.98</ecNumber>
    </recommendedName>
    <alternativeName>
        <fullName evidence="17 19">UDP-N-acetylmuramate dehydrogenase</fullName>
    </alternativeName>
</protein>
<evidence type="ECO:0000256" key="13">
    <source>
        <dbReference type="ARBA" id="ARBA00022984"/>
    </source>
</evidence>
<evidence type="ECO:0000256" key="18">
    <source>
        <dbReference type="ARBA" id="ARBA00048914"/>
    </source>
</evidence>
<keyword evidence="9 19" id="KW-0285">Flavoprotein</keyword>
<dbReference type="GO" id="GO:0005829">
    <property type="term" value="C:cytosol"/>
    <property type="evidence" value="ECO:0007669"/>
    <property type="project" value="TreeGrafter"/>
</dbReference>
<dbReference type="GO" id="GO:0008360">
    <property type="term" value="P:regulation of cell shape"/>
    <property type="evidence" value="ECO:0007669"/>
    <property type="project" value="UniProtKB-KW"/>
</dbReference>
<keyword evidence="8 19" id="KW-0132">Cell division</keyword>
<dbReference type="Pfam" id="PF01565">
    <property type="entry name" value="FAD_binding_4"/>
    <property type="match status" value="1"/>
</dbReference>
<dbReference type="Gene3D" id="3.30.43.10">
    <property type="entry name" value="Uridine Diphospho-n-acetylenolpyruvylglucosamine Reductase, domain 2"/>
    <property type="match status" value="1"/>
</dbReference>
<dbReference type="NCBIfam" id="NF000755">
    <property type="entry name" value="PRK00046.1"/>
    <property type="match status" value="1"/>
</dbReference>
<dbReference type="Gene3D" id="3.30.465.10">
    <property type="match status" value="1"/>
</dbReference>
<evidence type="ECO:0000256" key="3">
    <source>
        <dbReference type="ARBA" id="ARBA00004496"/>
    </source>
</evidence>
<evidence type="ECO:0000256" key="12">
    <source>
        <dbReference type="ARBA" id="ARBA00022960"/>
    </source>
</evidence>
<evidence type="ECO:0000256" key="6">
    <source>
        <dbReference type="ARBA" id="ARBA00015188"/>
    </source>
</evidence>
<dbReference type="HAMAP" id="MF_00037">
    <property type="entry name" value="MurB"/>
    <property type="match status" value="1"/>
</dbReference>
<keyword evidence="10 19" id="KW-0274">FAD</keyword>
<proteinExistence type="inferred from homology"/>
<dbReference type="InterPro" id="IPR036635">
    <property type="entry name" value="MurB_C_sf"/>
</dbReference>
<gene>
    <name evidence="19 21" type="primary">murB</name>
    <name evidence="21" type="ORF">J1777_06120</name>
</gene>
<evidence type="ECO:0000313" key="22">
    <source>
        <dbReference type="Proteomes" id="UP000664731"/>
    </source>
</evidence>
<evidence type="ECO:0000256" key="1">
    <source>
        <dbReference type="ARBA" id="ARBA00001974"/>
    </source>
</evidence>
<feature type="domain" description="FAD-binding PCMH-type" evidence="20">
    <location>
        <begin position="17"/>
        <end position="202"/>
    </location>
</feature>
<evidence type="ECO:0000256" key="2">
    <source>
        <dbReference type="ARBA" id="ARBA00003921"/>
    </source>
</evidence>
<keyword evidence="11 19" id="KW-0521">NADP</keyword>
<feature type="active site" evidence="19">
    <location>
        <position position="170"/>
    </location>
</feature>
<dbReference type="PROSITE" id="PS51387">
    <property type="entry name" value="FAD_PCMH"/>
    <property type="match status" value="1"/>
</dbReference>
<dbReference type="GO" id="GO:0051301">
    <property type="term" value="P:cell division"/>
    <property type="evidence" value="ECO:0007669"/>
    <property type="project" value="UniProtKB-KW"/>
</dbReference>
<dbReference type="PANTHER" id="PTHR21071:SF4">
    <property type="entry name" value="UDP-N-ACETYLENOLPYRUVOYLGLUCOSAMINE REDUCTASE"/>
    <property type="match status" value="1"/>
</dbReference>
<evidence type="ECO:0000256" key="4">
    <source>
        <dbReference type="ARBA" id="ARBA00004752"/>
    </source>
</evidence>
<dbReference type="InterPro" id="IPR016166">
    <property type="entry name" value="FAD-bd_PCMH"/>
</dbReference>
<dbReference type="SUPFAM" id="SSF56194">
    <property type="entry name" value="Uridine diphospho-N-Acetylenolpyruvylglucosamine reductase, MurB, C-terminal domain"/>
    <property type="match status" value="1"/>
</dbReference>
<comment type="function">
    <text evidence="2 19">Cell wall formation.</text>
</comment>
<feature type="active site" evidence="19">
    <location>
        <position position="355"/>
    </location>
</feature>
<feature type="active site" description="Proton donor" evidence="19">
    <location>
        <position position="252"/>
    </location>
</feature>
<keyword evidence="22" id="KW-1185">Reference proteome</keyword>
<evidence type="ECO:0000256" key="14">
    <source>
        <dbReference type="ARBA" id="ARBA00023002"/>
    </source>
</evidence>
<comment type="subcellular location">
    <subcellularLocation>
        <location evidence="3 19">Cytoplasm</location>
    </subcellularLocation>
</comment>
<evidence type="ECO:0000256" key="19">
    <source>
        <dbReference type="HAMAP-Rule" id="MF_00037"/>
    </source>
</evidence>
<dbReference type="InterPro" id="IPR006094">
    <property type="entry name" value="Oxid_FAD_bind_N"/>
</dbReference>
<dbReference type="GO" id="GO:0008762">
    <property type="term" value="F:UDP-N-acetylmuramate dehydrogenase activity"/>
    <property type="evidence" value="ECO:0007669"/>
    <property type="project" value="UniProtKB-UniRule"/>
</dbReference>
<dbReference type="GO" id="GO:0009252">
    <property type="term" value="P:peptidoglycan biosynthetic process"/>
    <property type="evidence" value="ECO:0007669"/>
    <property type="project" value="UniProtKB-UniRule"/>
</dbReference>
<comment type="similarity">
    <text evidence="19">Belongs to the MurB family.</text>
</comment>
<dbReference type="GO" id="GO:0071949">
    <property type="term" value="F:FAD binding"/>
    <property type="evidence" value="ECO:0007669"/>
    <property type="project" value="InterPro"/>
</dbReference>
<dbReference type="AlphaFoldDB" id="A0A939H008"/>
<dbReference type="Pfam" id="PF02873">
    <property type="entry name" value="MurB_C"/>
    <property type="match status" value="1"/>
</dbReference>
<keyword evidence="16 19" id="KW-0961">Cell wall biogenesis/degradation</keyword>